<proteinExistence type="predicted"/>
<keyword evidence="3" id="KW-1185">Reference proteome</keyword>
<sequence>MGKKRTQLKIVNSGKRSSEDILSAVARIKGVEKLEMDVNKAILTVVGEVEPVPIFMALKKICVKVEIVSVGPPKPERPNDQHQPWRPGPAPSCQYGCNSYCKQCELIAVGHPFSAADSGQCSIL</sequence>
<name>A0AAW1JLR9_SAPOF</name>
<evidence type="ECO:0000256" key="1">
    <source>
        <dbReference type="ARBA" id="ARBA00022723"/>
    </source>
</evidence>
<dbReference type="AlphaFoldDB" id="A0AAW1JLR9"/>
<evidence type="ECO:0000313" key="2">
    <source>
        <dbReference type="EMBL" id="KAK9704751.1"/>
    </source>
</evidence>
<keyword evidence="1" id="KW-0479">Metal-binding</keyword>
<accession>A0AAW1JLR9</accession>
<dbReference type="PANTHER" id="PTHR45811:SF49">
    <property type="entry name" value="OS04G0667600 PROTEIN"/>
    <property type="match status" value="1"/>
</dbReference>
<reference evidence="2" key="1">
    <citation type="submission" date="2024-03" db="EMBL/GenBank/DDBJ databases">
        <title>WGS assembly of Saponaria officinalis var. Norfolk2.</title>
        <authorList>
            <person name="Jenkins J."/>
            <person name="Shu S."/>
            <person name="Grimwood J."/>
            <person name="Barry K."/>
            <person name="Goodstein D."/>
            <person name="Schmutz J."/>
            <person name="Leebens-Mack J."/>
            <person name="Osbourn A."/>
        </authorList>
    </citation>
    <scope>NUCLEOTIDE SEQUENCE [LARGE SCALE GENOMIC DNA]</scope>
    <source>
        <strain evidence="2">JIC</strain>
    </source>
</reference>
<gene>
    <name evidence="2" type="ORF">RND81_07G008800</name>
</gene>
<dbReference type="InterPro" id="IPR051863">
    <property type="entry name" value="HIPP"/>
</dbReference>
<protein>
    <recommendedName>
        <fullName evidence="4">HMA domain-containing protein</fullName>
    </recommendedName>
</protein>
<dbReference type="Gene3D" id="3.30.70.100">
    <property type="match status" value="1"/>
</dbReference>
<evidence type="ECO:0008006" key="4">
    <source>
        <dbReference type="Google" id="ProtNLM"/>
    </source>
</evidence>
<dbReference type="Proteomes" id="UP001443914">
    <property type="component" value="Unassembled WGS sequence"/>
</dbReference>
<dbReference type="PANTHER" id="PTHR45811">
    <property type="entry name" value="COPPER TRANSPORT PROTEIN FAMILY-RELATED"/>
    <property type="match status" value="1"/>
</dbReference>
<organism evidence="2 3">
    <name type="scientific">Saponaria officinalis</name>
    <name type="common">Common soapwort</name>
    <name type="synonym">Lychnis saponaria</name>
    <dbReference type="NCBI Taxonomy" id="3572"/>
    <lineage>
        <taxon>Eukaryota</taxon>
        <taxon>Viridiplantae</taxon>
        <taxon>Streptophyta</taxon>
        <taxon>Embryophyta</taxon>
        <taxon>Tracheophyta</taxon>
        <taxon>Spermatophyta</taxon>
        <taxon>Magnoliopsida</taxon>
        <taxon>eudicotyledons</taxon>
        <taxon>Gunneridae</taxon>
        <taxon>Pentapetalae</taxon>
        <taxon>Caryophyllales</taxon>
        <taxon>Caryophyllaceae</taxon>
        <taxon>Caryophylleae</taxon>
        <taxon>Saponaria</taxon>
    </lineage>
</organism>
<dbReference type="EMBL" id="JBDFQZ010000007">
    <property type="protein sequence ID" value="KAK9704751.1"/>
    <property type="molecule type" value="Genomic_DNA"/>
</dbReference>
<dbReference type="GO" id="GO:0046872">
    <property type="term" value="F:metal ion binding"/>
    <property type="evidence" value="ECO:0007669"/>
    <property type="project" value="UniProtKB-KW"/>
</dbReference>
<evidence type="ECO:0000313" key="3">
    <source>
        <dbReference type="Proteomes" id="UP001443914"/>
    </source>
</evidence>
<comment type="caution">
    <text evidence="2">The sequence shown here is derived from an EMBL/GenBank/DDBJ whole genome shotgun (WGS) entry which is preliminary data.</text>
</comment>